<gene>
    <name evidence="1" type="ORF">WR25_12861</name>
</gene>
<sequence>MSSLVPPLWLRLYYNAAGMLECAVDFIRAPLDGAANPDTTRAGLGIYDDWTLSNNPDDTTPYALCQAPPP</sequence>
<name>A0A2A2LRC8_9BILA</name>
<dbReference type="Proteomes" id="UP000218231">
    <property type="component" value="Unassembled WGS sequence"/>
</dbReference>
<organism evidence="1 2">
    <name type="scientific">Diploscapter pachys</name>
    <dbReference type="NCBI Taxonomy" id="2018661"/>
    <lineage>
        <taxon>Eukaryota</taxon>
        <taxon>Metazoa</taxon>
        <taxon>Ecdysozoa</taxon>
        <taxon>Nematoda</taxon>
        <taxon>Chromadorea</taxon>
        <taxon>Rhabditida</taxon>
        <taxon>Rhabditina</taxon>
        <taxon>Rhabditomorpha</taxon>
        <taxon>Rhabditoidea</taxon>
        <taxon>Rhabditidae</taxon>
        <taxon>Diploscapter</taxon>
    </lineage>
</organism>
<reference evidence="1 2" key="1">
    <citation type="journal article" date="2017" name="Curr. Biol.">
        <title>Genome architecture and evolution of a unichromosomal asexual nematode.</title>
        <authorList>
            <person name="Fradin H."/>
            <person name="Zegar C."/>
            <person name="Gutwein M."/>
            <person name="Lucas J."/>
            <person name="Kovtun M."/>
            <person name="Corcoran D."/>
            <person name="Baugh L.R."/>
            <person name="Kiontke K."/>
            <person name="Gunsalus K."/>
            <person name="Fitch D.H."/>
            <person name="Piano F."/>
        </authorList>
    </citation>
    <scope>NUCLEOTIDE SEQUENCE [LARGE SCALE GENOMIC DNA]</scope>
    <source>
        <strain evidence="1">PF1309</strain>
    </source>
</reference>
<accession>A0A2A2LRC8</accession>
<comment type="caution">
    <text evidence="1">The sequence shown here is derived from an EMBL/GenBank/DDBJ whole genome shotgun (WGS) entry which is preliminary data.</text>
</comment>
<dbReference type="AlphaFoldDB" id="A0A2A2LRC8"/>
<evidence type="ECO:0000313" key="2">
    <source>
        <dbReference type="Proteomes" id="UP000218231"/>
    </source>
</evidence>
<proteinExistence type="predicted"/>
<dbReference type="EMBL" id="LIAE01006492">
    <property type="protein sequence ID" value="PAV88782.1"/>
    <property type="molecule type" value="Genomic_DNA"/>
</dbReference>
<evidence type="ECO:0000313" key="1">
    <source>
        <dbReference type="EMBL" id="PAV88782.1"/>
    </source>
</evidence>
<protein>
    <submittedName>
        <fullName evidence="1">Uncharacterized protein</fullName>
    </submittedName>
</protein>
<keyword evidence="2" id="KW-1185">Reference proteome</keyword>